<keyword evidence="4 10" id="KW-0413">Isomerase</keyword>
<evidence type="ECO:0000259" key="9">
    <source>
        <dbReference type="Pfam" id="PF07882"/>
    </source>
</evidence>
<evidence type="ECO:0000259" key="8">
    <source>
        <dbReference type="Pfam" id="PF07881"/>
    </source>
</evidence>
<comment type="caution">
    <text evidence="10">The sequence shown here is derived from an EMBL/GenBank/DDBJ whole genome shotgun (WGS) entry which is preliminary data.</text>
</comment>
<accession>A0A7V3YFY5</accession>
<dbReference type="SUPFAM" id="SSF50443">
    <property type="entry name" value="FucI/AraA C-terminal domain-like"/>
    <property type="match status" value="1"/>
</dbReference>
<dbReference type="GO" id="GO:0005737">
    <property type="term" value="C:cytoplasm"/>
    <property type="evidence" value="ECO:0007669"/>
    <property type="project" value="InterPro"/>
</dbReference>
<dbReference type="InterPro" id="IPR012888">
    <property type="entry name" value="Fucose_iso_N1"/>
</dbReference>
<dbReference type="Pfam" id="PF07881">
    <property type="entry name" value="Fucose_iso_N1"/>
    <property type="match status" value="1"/>
</dbReference>
<dbReference type="GO" id="GO:0008736">
    <property type="term" value="F:L-fucose isomerase activity"/>
    <property type="evidence" value="ECO:0007669"/>
    <property type="project" value="InterPro"/>
</dbReference>
<dbReference type="InterPro" id="IPR004216">
    <property type="entry name" value="Fuc/Ara_isomerase_C"/>
</dbReference>
<dbReference type="EMBL" id="DTFV01000049">
    <property type="protein sequence ID" value="HGI30340.1"/>
    <property type="molecule type" value="Genomic_DNA"/>
</dbReference>
<evidence type="ECO:0000256" key="2">
    <source>
        <dbReference type="ARBA" id="ARBA00022723"/>
    </source>
</evidence>
<dbReference type="InterPro" id="IPR038393">
    <property type="entry name" value="Fuc_iso_dom3_sf"/>
</dbReference>
<proteinExistence type="predicted"/>
<keyword evidence="1" id="KW-0963">Cytoplasm</keyword>
<keyword evidence="5" id="KW-0294">Fucose metabolism</keyword>
<dbReference type="InterPro" id="IPR038391">
    <property type="entry name" value="Fucose_iso_dom1_sf"/>
</dbReference>
<dbReference type="SUPFAM" id="SSF53743">
    <property type="entry name" value="FucI/AraA N-terminal and middle domains"/>
    <property type="match status" value="1"/>
</dbReference>
<dbReference type="GO" id="GO:0019571">
    <property type="term" value="P:D-arabinose catabolic process"/>
    <property type="evidence" value="ECO:0007669"/>
    <property type="project" value="TreeGrafter"/>
</dbReference>
<dbReference type="Pfam" id="PF07882">
    <property type="entry name" value="Fucose_iso_N2"/>
    <property type="match status" value="1"/>
</dbReference>
<gene>
    <name evidence="10" type="ORF">ENV30_03395</name>
</gene>
<organism evidence="10">
    <name type="scientific">Candidatus Caldatribacterium californiense</name>
    <dbReference type="NCBI Taxonomy" id="1454726"/>
    <lineage>
        <taxon>Bacteria</taxon>
        <taxon>Pseudomonadati</taxon>
        <taxon>Atribacterota</taxon>
        <taxon>Atribacteria</taxon>
        <taxon>Atribacterales</taxon>
        <taxon>Candidatus Caldatribacteriaceae</taxon>
        <taxon>Candidatus Caldatribacterium</taxon>
    </lineage>
</organism>
<evidence type="ECO:0000256" key="5">
    <source>
        <dbReference type="ARBA" id="ARBA00023253"/>
    </source>
</evidence>
<dbReference type="Gene3D" id="3.20.14.10">
    <property type="entry name" value="L-fucose/L-arabinose isomerase, C-terminal"/>
    <property type="match status" value="1"/>
</dbReference>
<dbReference type="InterPro" id="IPR038392">
    <property type="entry name" value="Fucose_isomerase_dom2_sf"/>
</dbReference>
<name>A0A7V3YFY5_9BACT</name>
<dbReference type="InterPro" id="IPR015888">
    <property type="entry name" value="Fuc_isomerase_C"/>
</dbReference>
<dbReference type="GO" id="GO:0008790">
    <property type="term" value="F:arabinose isomerase activity"/>
    <property type="evidence" value="ECO:0007669"/>
    <property type="project" value="TreeGrafter"/>
</dbReference>
<sequence length="468" mass="53101">MAKVGVITFSDGRPHVHRELLSMNLAFQERLVRRLREAGHEVVTAPEPPWNNETAVQAGKLLQREDVDCTIFNYAIWSWPHFTVLAAQFAPRPYLCLSNINPGYPGLVGMLASSGALANVGIPYIRVSGDVEDEKVFRKIETFIRAAFCVKSLRGETFGCFGGRPMGMYTATVGADVWAKVFGIDVEHIDQWEIVRRAETIPREKIEQAFKWCEENVGKILYDGKQLTPEILKRQIASYYAVKSLCEELHLDFCGIKGQPELTNNFCTMDVAEAFLNDPYDFDGPKEPIVCATEADMDAAITMEILKKLARTPVLFADVRHWHEDYGVLDLCNSGQHATYFAGGSFDYRDNLPKVVFYPEGFYFPAGGAAVHHLAHPGKVTLARLGRKNGTYWMAILRGEFVQFDEKTNEEIMRRTQIEWPHAFCRLETSIERFIEKFPCNHIHAVYGDYVDELIMVCEILGIPWEIL</sequence>
<dbReference type="PANTHER" id="PTHR37840">
    <property type="entry name" value="L-FUCOSE ISOMERASE"/>
    <property type="match status" value="1"/>
</dbReference>
<keyword evidence="3" id="KW-0464">Manganese</keyword>
<evidence type="ECO:0000256" key="1">
    <source>
        <dbReference type="ARBA" id="ARBA00022490"/>
    </source>
</evidence>
<dbReference type="AlphaFoldDB" id="A0A7V3YFY5"/>
<dbReference type="CDD" id="cd00578">
    <property type="entry name" value="L-fuc_L-ara-isomerases"/>
    <property type="match status" value="1"/>
</dbReference>
<dbReference type="Pfam" id="PF02952">
    <property type="entry name" value="Fucose_iso_C"/>
    <property type="match status" value="1"/>
</dbReference>
<dbReference type="Gene3D" id="3.40.50.1070">
    <property type="match status" value="1"/>
</dbReference>
<dbReference type="PANTHER" id="PTHR37840:SF1">
    <property type="entry name" value="L-FUCOSE ISOMERASE"/>
    <property type="match status" value="1"/>
</dbReference>
<reference evidence="10" key="1">
    <citation type="journal article" date="2020" name="mSystems">
        <title>Genome- and Community-Level Interaction Insights into Carbon Utilization and Element Cycling Functions of Hydrothermarchaeota in Hydrothermal Sediment.</title>
        <authorList>
            <person name="Zhou Z."/>
            <person name="Liu Y."/>
            <person name="Xu W."/>
            <person name="Pan J."/>
            <person name="Luo Z.H."/>
            <person name="Li M."/>
        </authorList>
    </citation>
    <scope>NUCLEOTIDE SEQUENCE [LARGE SCALE GENOMIC DNA]</scope>
    <source>
        <strain evidence="10">SpSt-747</strain>
    </source>
</reference>
<evidence type="ECO:0000313" key="10">
    <source>
        <dbReference type="EMBL" id="HGI30340.1"/>
    </source>
</evidence>
<protein>
    <submittedName>
        <fullName evidence="10">Fucose isomerase</fullName>
    </submittedName>
</protein>
<dbReference type="Gene3D" id="3.40.275.10">
    <property type="entry name" value="L-fucose Isomerase, Chain A, domain 2"/>
    <property type="match status" value="2"/>
</dbReference>
<evidence type="ECO:0000256" key="4">
    <source>
        <dbReference type="ARBA" id="ARBA00023235"/>
    </source>
</evidence>
<evidence type="ECO:0000259" key="7">
    <source>
        <dbReference type="Pfam" id="PF02952"/>
    </source>
</evidence>
<dbReference type="GO" id="GO:0030145">
    <property type="term" value="F:manganese ion binding"/>
    <property type="evidence" value="ECO:0007669"/>
    <property type="project" value="InterPro"/>
</dbReference>
<keyword evidence="6" id="KW-0119">Carbohydrate metabolism</keyword>
<dbReference type="InterPro" id="IPR012889">
    <property type="entry name" value="Fucose_isomerase_N2"/>
</dbReference>
<keyword evidence="2" id="KW-0479">Metal-binding</keyword>
<feature type="domain" description="L-fucose isomerase N-terminal-2" evidence="9">
    <location>
        <begin position="254"/>
        <end position="308"/>
    </location>
</feature>
<feature type="domain" description="L-fucose isomerase N-terminal-1" evidence="8">
    <location>
        <begin position="2"/>
        <end position="155"/>
    </location>
</feature>
<evidence type="ECO:0000256" key="6">
    <source>
        <dbReference type="ARBA" id="ARBA00023277"/>
    </source>
</evidence>
<feature type="domain" description="L-fucose isomerase C-terminal" evidence="7">
    <location>
        <begin position="331"/>
        <end position="464"/>
    </location>
</feature>
<dbReference type="InterPro" id="IPR005763">
    <property type="entry name" value="Fucose_isomerase"/>
</dbReference>
<dbReference type="InterPro" id="IPR009015">
    <property type="entry name" value="Fucose_isomerase_N/cen_sf"/>
</dbReference>
<dbReference type="GO" id="GO:0042355">
    <property type="term" value="P:L-fucose catabolic process"/>
    <property type="evidence" value="ECO:0007669"/>
    <property type="project" value="TreeGrafter"/>
</dbReference>
<evidence type="ECO:0000256" key="3">
    <source>
        <dbReference type="ARBA" id="ARBA00023211"/>
    </source>
</evidence>